<dbReference type="Proteomes" id="UP001302949">
    <property type="component" value="Unassembled WGS sequence"/>
</dbReference>
<keyword evidence="3" id="KW-1185">Reference proteome</keyword>
<gene>
    <name evidence="2" type="ORF">VB248_20825</name>
</gene>
<dbReference type="Pfam" id="PF06983">
    <property type="entry name" value="3-dmu-9_3-mt"/>
    <property type="match status" value="2"/>
</dbReference>
<feature type="domain" description="PhnB-like" evidence="1">
    <location>
        <begin position="125"/>
        <end position="245"/>
    </location>
</feature>
<dbReference type="Gene3D" id="3.30.720.110">
    <property type="match status" value="1"/>
</dbReference>
<evidence type="ECO:0000259" key="1">
    <source>
        <dbReference type="Pfam" id="PF06983"/>
    </source>
</evidence>
<evidence type="ECO:0000313" key="2">
    <source>
        <dbReference type="EMBL" id="MEA5141611.1"/>
    </source>
</evidence>
<sequence length="280" mass="31928">MHSNSITFCLWFDGQAKEAATFYSSVFEKSKIKVENQMVVNFELNGTKFMGLNGGPMYKINPSISFFVNCPTIEEVDTIWDKLLVGGKVLMAIDKYPWSERYGWLQDRFGLTWQISIATDGGSQQKIRPSFLFTNHQFGRAEEAINFYTSIFKDSNTDLLYHYPESEEHSGKVLYAEFQLNQQPFIAMDGPGVHDYSFNEAISLVVSCDTQAEIDEYWEKLISDGGQEGMCGWLRDRFGVSWQVVPSILGKLMSNPDTAGRVMRVLMKMKKFDIDTLLNA</sequence>
<dbReference type="Gene3D" id="3.10.180.10">
    <property type="entry name" value="2,3-Dihydroxybiphenyl 1,2-Dioxygenase, domain 1"/>
    <property type="match status" value="1"/>
</dbReference>
<accession>A0ABU5QFI7</accession>
<dbReference type="InterPro" id="IPR028973">
    <property type="entry name" value="PhnB-like"/>
</dbReference>
<dbReference type="PANTHER" id="PTHR33990">
    <property type="entry name" value="PROTEIN YJDN-RELATED"/>
    <property type="match status" value="1"/>
</dbReference>
<reference evidence="2 3" key="1">
    <citation type="submission" date="2023-12" db="EMBL/GenBank/DDBJ databases">
        <title>Novel species of the genus Arcicella isolated from rivers.</title>
        <authorList>
            <person name="Lu H."/>
        </authorList>
    </citation>
    <scope>NUCLEOTIDE SEQUENCE [LARGE SCALE GENOMIC DNA]</scope>
    <source>
        <strain evidence="2 3">KCTC 23307</strain>
    </source>
</reference>
<dbReference type="SUPFAM" id="SSF54593">
    <property type="entry name" value="Glyoxalase/Bleomycin resistance protein/Dihydroxybiphenyl dioxygenase"/>
    <property type="match status" value="2"/>
</dbReference>
<feature type="domain" description="PhnB-like" evidence="1">
    <location>
        <begin position="5"/>
        <end position="115"/>
    </location>
</feature>
<comment type="caution">
    <text evidence="2">The sequence shown here is derived from an EMBL/GenBank/DDBJ whole genome shotgun (WGS) entry which is preliminary data.</text>
</comment>
<dbReference type="RefSeq" id="WP_323298766.1">
    <property type="nucleotide sequence ID" value="NZ_JAYFUM010000029.1"/>
</dbReference>
<dbReference type="EMBL" id="JAYFUM010000029">
    <property type="protein sequence ID" value="MEA5141611.1"/>
    <property type="molecule type" value="Genomic_DNA"/>
</dbReference>
<name>A0ABU5QFI7_9BACT</name>
<protein>
    <submittedName>
        <fullName evidence="2">VOC family protein</fullName>
    </submittedName>
</protein>
<evidence type="ECO:0000313" key="3">
    <source>
        <dbReference type="Proteomes" id="UP001302949"/>
    </source>
</evidence>
<organism evidence="2 3">
    <name type="scientific">Arcicella rigui</name>
    <dbReference type="NCBI Taxonomy" id="797020"/>
    <lineage>
        <taxon>Bacteria</taxon>
        <taxon>Pseudomonadati</taxon>
        <taxon>Bacteroidota</taxon>
        <taxon>Cytophagia</taxon>
        <taxon>Cytophagales</taxon>
        <taxon>Flectobacillaceae</taxon>
        <taxon>Arcicella</taxon>
    </lineage>
</organism>
<dbReference type="CDD" id="cd06588">
    <property type="entry name" value="PhnB_like"/>
    <property type="match status" value="2"/>
</dbReference>
<proteinExistence type="predicted"/>
<dbReference type="InterPro" id="IPR029068">
    <property type="entry name" value="Glyas_Bleomycin-R_OHBP_Dase"/>
</dbReference>
<dbReference type="Gene3D" id="3.30.720.100">
    <property type="match status" value="1"/>
</dbReference>